<dbReference type="Gene3D" id="1.20.144.10">
    <property type="entry name" value="Phosphatidic acid phosphatase type 2/haloperoxidase"/>
    <property type="match status" value="1"/>
</dbReference>
<feature type="transmembrane region" description="Helical" evidence="1">
    <location>
        <begin position="368"/>
        <end position="393"/>
    </location>
</feature>
<feature type="transmembrane region" description="Helical" evidence="1">
    <location>
        <begin position="275"/>
        <end position="295"/>
    </location>
</feature>
<reference evidence="3" key="1">
    <citation type="submission" date="2021-01" db="EMBL/GenBank/DDBJ databases">
        <authorList>
            <person name="Corre E."/>
            <person name="Pelletier E."/>
            <person name="Niang G."/>
            <person name="Scheremetjew M."/>
            <person name="Finn R."/>
            <person name="Kale V."/>
            <person name="Holt S."/>
            <person name="Cochrane G."/>
            <person name="Meng A."/>
            <person name="Brown T."/>
            <person name="Cohen L."/>
        </authorList>
    </citation>
    <scope>NUCLEOTIDE SEQUENCE</scope>
    <source>
        <strain evidence="3">WS</strain>
    </source>
</reference>
<dbReference type="PANTHER" id="PTHR14969:SF13">
    <property type="entry name" value="AT30094P"/>
    <property type="match status" value="1"/>
</dbReference>
<proteinExistence type="predicted"/>
<evidence type="ECO:0000256" key="1">
    <source>
        <dbReference type="SAM" id="Phobius"/>
    </source>
</evidence>
<dbReference type="InterPro" id="IPR036938">
    <property type="entry name" value="PAP2/HPO_sf"/>
</dbReference>
<dbReference type="InterPro" id="IPR000326">
    <property type="entry name" value="PAP2/HPO"/>
</dbReference>
<dbReference type="Pfam" id="PF01569">
    <property type="entry name" value="PAP2"/>
    <property type="match status" value="1"/>
</dbReference>
<protein>
    <recommendedName>
        <fullName evidence="2">Phosphatidic acid phosphatase type 2/haloperoxidase domain-containing protein</fullName>
    </recommendedName>
</protein>
<keyword evidence="1" id="KW-0472">Membrane</keyword>
<feature type="transmembrane region" description="Helical" evidence="1">
    <location>
        <begin position="41"/>
        <end position="63"/>
    </location>
</feature>
<organism evidence="3">
    <name type="scientific">Percolomonas cosmopolitus</name>
    <dbReference type="NCBI Taxonomy" id="63605"/>
    <lineage>
        <taxon>Eukaryota</taxon>
        <taxon>Discoba</taxon>
        <taxon>Heterolobosea</taxon>
        <taxon>Tetramitia</taxon>
        <taxon>Eutetramitia</taxon>
        <taxon>Percolomonadidae</taxon>
        <taxon>Percolomonas</taxon>
    </lineage>
</organism>
<name>A0A7S1PG15_9EUKA</name>
<feature type="transmembrane region" description="Helical" evidence="1">
    <location>
        <begin position="188"/>
        <end position="208"/>
    </location>
</feature>
<gene>
    <name evidence="3" type="ORF">PCOS0759_LOCUS4987</name>
</gene>
<feature type="transmembrane region" description="Helical" evidence="1">
    <location>
        <begin position="214"/>
        <end position="231"/>
    </location>
</feature>
<feature type="domain" description="Phosphatidic acid phosphatase type 2/haloperoxidase" evidence="2">
    <location>
        <begin position="97"/>
        <end position="234"/>
    </location>
</feature>
<dbReference type="PANTHER" id="PTHR14969">
    <property type="entry name" value="SPHINGOSINE-1-PHOSPHATE PHOSPHOHYDROLASE"/>
    <property type="match status" value="1"/>
</dbReference>
<accession>A0A7S1PG15</accession>
<keyword evidence="1" id="KW-0812">Transmembrane</keyword>
<dbReference type="AlphaFoldDB" id="A0A7S1PG15"/>
<evidence type="ECO:0000313" key="3">
    <source>
        <dbReference type="EMBL" id="CAD9081747.1"/>
    </source>
</evidence>
<keyword evidence="1" id="KW-1133">Transmembrane helix</keyword>
<feature type="transmembrane region" description="Helical" evidence="1">
    <location>
        <begin position="238"/>
        <end position="255"/>
    </location>
</feature>
<dbReference type="EMBL" id="HBGD01006008">
    <property type="protein sequence ID" value="CAD9081747.1"/>
    <property type="molecule type" value="Transcribed_RNA"/>
</dbReference>
<dbReference type="SUPFAM" id="SSF48317">
    <property type="entry name" value="Acid phosphatase/Vanadium-dependent haloperoxidase"/>
    <property type="match status" value="1"/>
</dbReference>
<dbReference type="GO" id="GO:0042392">
    <property type="term" value="F:sphingosine-1-phosphate phosphatase activity"/>
    <property type="evidence" value="ECO:0007669"/>
    <property type="project" value="TreeGrafter"/>
</dbReference>
<sequence>MVTSCFSENGDLFLNKCLRLDDGSTIVVFAEFLQQWVNPRIVAMFVTFLVIVLPFFHFSSVSLHSRLSLLSTKRYITHLISLNEYQKMKLVNFLHRMCYSLVLDVAIYAIFRQHRPCTCTDIDIQMMEGGYVQVDPEYKYSHVGSIYGMPSGDAMAGALLGATIIDWSIDASLSGFASKKMVANGSRIVFGTALGIALSLLVAVERVVLGKHSVAQVTVGVMMGFLLHIYQTRFAPQFMIFVDSILQLVLGLIALNVDVALKYNLNDTNNLLSWFIWGLSFQLFVCLMTARHYFFKKERYMSLLKPWYFVERSLKQRTAITLETCMKGADDSIGTVSPEEYETLSEISAAEQKEERPNLTINSTADMAFLLTCFSLLLLVSLLSSIVSAYNWMGR</sequence>
<evidence type="ECO:0000259" key="2">
    <source>
        <dbReference type="Pfam" id="PF01569"/>
    </source>
</evidence>